<proteinExistence type="predicted"/>
<keyword evidence="1" id="KW-0812">Transmembrane</keyword>
<gene>
    <name evidence="2" type="ORF">CJOHNSTONI_LOCUS4265</name>
</gene>
<comment type="caution">
    <text evidence="2">The sequence shown here is derived from an EMBL/GenBank/DDBJ whole genome shotgun (WGS) entry which is preliminary data.</text>
</comment>
<dbReference type="Proteomes" id="UP000746747">
    <property type="component" value="Unassembled WGS sequence"/>
</dbReference>
<name>A0A8J2MME9_9BILA</name>
<keyword evidence="1" id="KW-1133">Transmembrane helix</keyword>
<feature type="transmembrane region" description="Helical" evidence="1">
    <location>
        <begin position="181"/>
        <end position="203"/>
    </location>
</feature>
<accession>A0A8J2MME9</accession>
<dbReference type="EMBL" id="CAKAEH010001287">
    <property type="protein sequence ID" value="CAG9534093.1"/>
    <property type="molecule type" value="Genomic_DNA"/>
</dbReference>
<evidence type="ECO:0000256" key="1">
    <source>
        <dbReference type="SAM" id="Phobius"/>
    </source>
</evidence>
<organism evidence="2 3">
    <name type="scientific">Cercopithifilaria johnstoni</name>
    <dbReference type="NCBI Taxonomy" id="2874296"/>
    <lineage>
        <taxon>Eukaryota</taxon>
        <taxon>Metazoa</taxon>
        <taxon>Ecdysozoa</taxon>
        <taxon>Nematoda</taxon>
        <taxon>Chromadorea</taxon>
        <taxon>Rhabditida</taxon>
        <taxon>Spirurina</taxon>
        <taxon>Spiruromorpha</taxon>
        <taxon>Filarioidea</taxon>
        <taxon>Onchocercidae</taxon>
        <taxon>Cercopithifilaria</taxon>
    </lineage>
</organism>
<sequence>MFYKSVLDNYDQYRCLSVCQPSYAPLAISMVSPSSSSSSSSISTTTAAIVGGRSNSCCITTTATHRSIAIMRLLLIACVGLIILSPSTVSAQETSAETSATTNTESVCNANEIFDGKTCKCAPGYFMKSNRESKSRCEDECEKVYFTFFTYGACIGDIYGRIPKNAQAPCNLRCGLRIRTLASIGIFATFAAALATLIFTLPLCITTCASCLNARRANKTAKRVFIDSQNQPYKEQQLQTLSYNPYAYWPYYGRA</sequence>
<keyword evidence="3" id="KW-1185">Reference proteome</keyword>
<evidence type="ECO:0000313" key="2">
    <source>
        <dbReference type="EMBL" id="CAG9534093.1"/>
    </source>
</evidence>
<keyword evidence="1" id="KW-0472">Membrane</keyword>
<protein>
    <submittedName>
        <fullName evidence="2">Uncharacterized protein</fullName>
    </submittedName>
</protein>
<dbReference type="OrthoDB" id="5859179at2759"/>
<reference evidence="2" key="1">
    <citation type="submission" date="2021-09" db="EMBL/GenBank/DDBJ databases">
        <authorList>
            <consortium name="Pathogen Informatics"/>
        </authorList>
    </citation>
    <scope>NUCLEOTIDE SEQUENCE</scope>
</reference>
<evidence type="ECO:0000313" key="3">
    <source>
        <dbReference type="Proteomes" id="UP000746747"/>
    </source>
</evidence>
<dbReference type="AlphaFoldDB" id="A0A8J2MME9"/>